<name>A0ABV8T2D4_9GAMM</name>
<keyword evidence="4" id="KW-0547">Nucleotide-binding</keyword>
<evidence type="ECO:0000256" key="1">
    <source>
        <dbReference type="ARBA" id="ARBA00004167"/>
    </source>
</evidence>
<evidence type="ECO:0000256" key="3">
    <source>
        <dbReference type="ARBA" id="ARBA00022737"/>
    </source>
</evidence>
<dbReference type="Proteomes" id="UP001595904">
    <property type="component" value="Unassembled WGS sequence"/>
</dbReference>
<keyword evidence="5" id="KW-0802">TPR repeat</keyword>
<dbReference type="RefSeq" id="WP_380603017.1">
    <property type="nucleotide sequence ID" value="NZ_JBHSDU010000015.1"/>
</dbReference>
<dbReference type="PANTHER" id="PTHR13504:SF34">
    <property type="entry name" value="PROTEIN ADENYLYLTRANSFERASE FICD"/>
    <property type="match status" value="1"/>
</dbReference>
<keyword evidence="6" id="KW-0067">ATP-binding</keyword>
<dbReference type="Pfam" id="PF02661">
    <property type="entry name" value="Fic"/>
    <property type="match status" value="1"/>
</dbReference>
<keyword evidence="7" id="KW-1133">Transmembrane helix</keyword>
<dbReference type="InterPro" id="IPR003812">
    <property type="entry name" value="Fido"/>
</dbReference>
<dbReference type="InterPro" id="IPR036597">
    <property type="entry name" value="Fido-like_dom_sf"/>
</dbReference>
<evidence type="ECO:0000256" key="6">
    <source>
        <dbReference type="ARBA" id="ARBA00022840"/>
    </source>
</evidence>
<feature type="domain" description="Fido" evidence="9">
    <location>
        <begin position="61"/>
        <end position="203"/>
    </location>
</feature>
<keyword evidence="11" id="KW-1185">Reference proteome</keyword>
<keyword evidence="8" id="KW-0472">Membrane</keyword>
<evidence type="ECO:0000259" key="9">
    <source>
        <dbReference type="PROSITE" id="PS51459"/>
    </source>
</evidence>
<comment type="subcellular location">
    <subcellularLocation>
        <location evidence="1">Membrane</location>
        <topology evidence="1">Single-pass membrane protein</topology>
    </subcellularLocation>
</comment>
<gene>
    <name evidence="10" type="ORF">ACFPN2_28435</name>
</gene>
<organism evidence="10 11">
    <name type="scientific">Steroidobacter flavus</name>
    <dbReference type="NCBI Taxonomy" id="1842136"/>
    <lineage>
        <taxon>Bacteria</taxon>
        <taxon>Pseudomonadati</taxon>
        <taxon>Pseudomonadota</taxon>
        <taxon>Gammaproteobacteria</taxon>
        <taxon>Steroidobacterales</taxon>
        <taxon>Steroidobacteraceae</taxon>
        <taxon>Steroidobacter</taxon>
    </lineage>
</organism>
<dbReference type="SUPFAM" id="SSF140931">
    <property type="entry name" value="Fic-like"/>
    <property type="match status" value="1"/>
</dbReference>
<keyword evidence="3" id="KW-0677">Repeat</keyword>
<dbReference type="PROSITE" id="PS51459">
    <property type="entry name" value="FIDO"/>
    <property type="match status" value="1"/>
</dbReference>
<accession>A0ABV8T2D4</accession>
<evidence type="ECO:0000313" key="10">
    <source>
        <dbReference type="EMBL" id="MFC4313043.1"/>
    </source>
</evidence>
<evidence type="ECO:0000256" key="2">
    <source>
        <dbReference type="ARBA" id="ARBA00022692"/>
    </source>
</evidence>
<dbReference type="PANTHER" id="PTHR13504">
    <property type="entry name" value="FIDO DOMAIN-CONTAINING PROTEIN DDB_G0283145"/>
    <property type="match status" value="1"/>
</dbReference>
<evidence type="ECO:0000256" key="4">
    <source>
        <dbReference type="ARBA" id="ARBA00022741"/>
    </source>
</evidence>
<dbReference type="InterPro" id="IPR040198">
    <property type="entry name" value="Fido_containing"/>
</dbReference>
<sequence>MTASRYEASGLQTEFEPGSRRRVLRNLLGIVRARDIAEAESQALAIAQEAALDRYGPTHRFSAKDVCELHRLWLGPIYPWAGKYRSINIGKGGFQFAHVPMIPRLMREFERGPLRRHTPCNDADRAAIARALAEVHAELILVHPFRDGNGRLARLLALLMALQAGLPPLDFSPLAGRGKRVYISAIHAAMARDYEPLTRLFLRVIDRSRRLAASNRR</sequence>
<evidence type="ECO:0000313" key="11">
    <source>
        <dbReference type="Proteomes" id="UP001595904"/>
    </source>
</evidence>
<evidence type="ECO:0000256" key="7">
    <source>
        <dbReference type="ARBA" id="ARBA00022989"/>
    </source>
</evidence>
<reference evidence="11" key="1">
    <citation type="journal article" date="2019" name="Int. J. Syst. Evol. Microbiol.">
        <title>The Global Catalogue of Microorganisms (GCM) 10K type strain sequencing project: providing services to taxonomists for standard genome sequencing and annotation.</title>
        <authorList>
            <consortium name="The Broad Institute Genomics Platform"/>
            <consortium name="The Broad Institute Genome Sequencing Center for Infectious Disease"/>
            <person name="Wu L."/>
            <person name="Ma J."/>
        </authorList>
    </citation>
    <scope>NUCLEOTIDE SEQUENCE [LARGE SCALE GENOMIC DNA]</scope>
    <source>
        <strain evidence="11">CGMCC 1.10759</strain>
    </source>
</reference>
<protein>
    <submittedName>
        <fullName evidence="10">Fic/DOC family protein</fullName>
    </submittedName>
</protein>
<proteinExistence type="predicted"/>
<dbReference type="Gene3D" id="1.10.3290.10">
    <property type="entry name" value="Fido-like domain"/>
    <property type="match status" value="1"/>
</dbReference>
<comment type="caution">
    <text evidence="10">The sequence shown here is derived from an EMBL/GenBank/DDBJ whole genome shotgun (WGS) entry which is preliminary data.</text>
</comment>
<dbReference type="EMBL" id="JBHSDU010000015">
    <property type="protein sequence ID" value="MFC4313043.1"/>
    <property type="molecule type" value="Genomic_DNA"/>
</dbReference>
<keyword evidence="2" id="KW-0812">Transmembrane</keyword>
<evidence type="ECO:0000256" key="5">
    <source>
        <dbReference type="ARBA" id="ARBA00022803"/>
    </source>
</evidence>
<evidence type="ECO:0000256" key="8">
    <source>
        <dbReference type="ARBA" id="ARBA00023136"/>
    </source>
</evidence>